<dbReference type="VEuPathDB" id="FungiDB:RhiirFUN_019925"/>
<dbReference type="InterPro" id="IPR035969">
    <property type="entry name" value="Rab-GAP_TBC_sf"/>
</dbReference>
<dbReference type="Proteomes" id="UP000233469">
    <property type="component" value="Unassembled WGS sequence"/>
</dbReference>
<dbReference type="PROSITE" id="PS50086">
    <property type="entry name" value="TBC_RABGAP"/>
    <property type="match status" value="1"/>
</dbReference>
<proteinExistence type="predicted"/>
<evidence type="ECO:0000256" key="3">
    <source>
        <dbReference type="SAM" id="MobiDB-lite"/>
    </source>
</evidence>
<feature type="region of interest" description="Disordered" evidence="3">
    <location>
        <begin position="505"/>
        <end position="538"/>
    </location>
</feature>
<reference evidence="5 6" key="2">
    <citation type="submission" date="2017-10" db="EMBL/GenBank/DDBJ databases">
        <title>Extensive intraspecific genome diversity in a model arbuscular mycorrhizal fungus.</title>
        <authorList>
            <person name="Chen E.C.H."/>
            <person name="Morin E."/>
            <person name="Baudet D."/>
            <person name="Noel J."/>
            <person name="Ndikumana S."/>
            <person name="Charron P."/>
            <person name="St-Onge C."/>
            <person name="Giorgi J."/>
            <person name="Grigoriev I.V."/>
            <person name="Roux C."/>
            <person name="Martin F.M."/>
            <person name="Corradi N."/>
        </authorList>
    </citation>
    <scope>NUCLEOTIDE SEQUENCE [LARGE SCALE GENOMIC DNA]</scope>
    <source>
        <strain evidence="5 6">C2</strain>
    </source>
</reference>
<feature type="compositionally biased region" description="Polar residues" evidence="3">
    <location>
        <begin position="525"/>
        <end position="538"/>
    </location>
</feature>
<sequence length="597" mass="67434">MAFKNNRPTSQQISSKDSSGKDSSSKDSSVKDSSAKDSSGKDFSVKNSSDKDSSVKNSSTKGSPNTVISPPLVSPKIIELRKSESFQSKSSVKENSADDSSNVTSSKSSKKPTPLFASKSHRGVAKKKTSTLSSLPKAELNKELLARLEQQNSQLPPQDSTQFLLARLERQNDMLDNDPKSVCIESNVLKANMDVVQSLINDIKTPEADKIDWDFWTALIQDYTAVATKLPHLLAAKLQQGLPSKLRGLVWQSMSQASSTYLETMYSQLLSESSPYDKIIERDLARTFPGVELFKEENGHGQTMLWNVLRAYSLYDPLMSETQAFCVFVRLMETYDMRTMFTLNMEGLQQRLYQFSGLLSQILPKLHSHFHLHGIQSAMYASQWFLSLFAYTYPLPLVFRIYDVVFAEGAPETIMRVAIALLKKNEEKLLSFGEFEDLLDFLTSRLYETYNNEPTGLIKDAMELSSVITKGKLDELSDSYVHDMEDQKKRAEELVAVRFNGRFDRSKKDKKKDDSKKREKRSGDNRWSLNPSLPNSRHSVATMQNLTRSNSSSMLHQQIEDLVTAYSHLQKEHAEITEQLVGIKMEKIDLVNEVDAL</sequence>
<feature type="compositionally biased region" description="Basic and acidic residues" evidence="3">
    <location>
        <begin position="505"/>
        <end position="524"/>
    </location>
</feature>
<dbReference type="PANTHER" id="PTHR47219:SF9">
    <property type="entry name" value="GTPASE ACTIVATING PROTEIN AND CENTROSOME-ASSOCIATED, ISOFORM B"/>
    <property type="match status" value="1"/>
</dbReference>
<name>A0A2N1MDE6_9GLOM</name>
<feature type="compositionally biased region" description="Low complexity" evidence="3">
    <location>
        <begin position="98"/>
        <end position="114"/>
    </location>
</feature>
<dbReference type="Gene3D" id="1.10.472.80">
    <property type="entry name" value="Ypt/Rab-GAP domain of gyp1p, domain 3"/>
    <property type="match status" value="1"/>
</dbReference>
<dbReference type="AlphaFoldDB" id="A0A2N1MDE6"/>
<evidence type="ECO:0000256" key="1">
    <source>
        <dbReference type="ARBA" id="ARBA00022468"/>
    </source>
</evidence>
<gene>
    <name evidence="5" type="ORF">RhiirC2_670231</name>
</gene>
<accession>A0A2N1MDE6</accession>
<dbReference type="Gene3D" id="1.10.10.750">
    <property type="entry name" value="Ypt/Rab-GAP domain of gyp1p, domain 1"/>
    <property type="match status" value="1"/>
</dbReference>
<keyword evidence="2" id="KW-0175">Coiled coil</keyword>
<dbReference type="InterPro" id="IPR050302">
    <property type="entry name" value="Rab_GAP_TBC_domain"/>
</dbReference>
<dbReference type="FunFam" id="1.10.472.80:FF:000027">
    <property type="entry name" value="GTPase activating protein (Evi5)"/>
    <property type="match status" value="1"/>
</dbReference>
<evidence type="ECO:0000313" key="6">
    <source>
        <dbReference type="Proteomes" id="UP000233469"/>
    </source>
</evidence>
<feature type="compositionally biased region" description="Basic residues" evidence="3">
    <location>
        <begin position="119"/>
        <end position="129"/>
    </location>
</feature>
<dbReference type="VEuPathDB" id="FungiDB:FUN_013588"/>
<evidence type="ECO:0000259" key="4">
    <source>
        <dbReference type="PROSITE" id="PS50086"/>
    </source>
</evidence>
<comment type="caution">
    <text evidence="5">The sequence shown here is derived from an EMBL/GenBank/DDBJ whole genome shotgun (WGS) entry which is preliminary data.</text>
</comment>
<dbReference type="Pfam" id="PF23436">
    <property type="entry name" value="RabGap-TBC_2"/>
    <property type="match status" value="1"/>
</dbReference>
<feature type="compositionally biased region" description="Basic and acidic residues" evidence="3">
    <location>
        <begin position="18"/>
        <end position="54"/>
    </location>
</feature>
<feature type="region of interest" description="Disordered" evidence="3">
    <location>
        <begin position="1"/>
        <end position="133"/>
    </location>
</feature>
<dbReference type="PANTHER" id="PTHR47219">
    <property type="entry name" value="RAB GTPASE-ACTIVATING PROTEIN 1-LIKE"/>
    <property type="match status" value="1"/>
</dbReference>
<reference evidence="5 6" key="1">
    <citation type="submission" date="2016-04" db="EMBL/GenBank/DDBJ databases">
        <title>Genome analyses suggest a sexual origin of heterokaryosis in a supposedly ancient asexual fungus.</title>
        <authorList>
            <person name="Ropars J."/>
            <person name="Sedzielewska K."/>
            <person name="Noel J."/>
            <person name="Charron P."/>
            <person name="Farinelli L."/>
            <person name="Marton T."/>
            <person name="Kruger M."/>
            <person name="Pelin A."/>
            <person name="Brachmann A."/>
            <person name="Corradi N."/>
        </authorList>
    </citation>
    <scope>NUCLEOTIDE SEQUENCE [LARGE SCALE GENOMIC DNA]</scope>
    <source>
        <strain evidence="5 6">C2</strain>
    </source>
</reference>
<organism evidence="5 6">
    <name type="scientific">Rhizophagus irregularis</name>
    <dbReference type="NCBI Taxonomy" id="588596"/>
    <lineage>
        <taxon>Eukaryota</taxon>
        <taxon>Fungi</taxon>
        <taxon>Fungi incertae sedis</taxon>
        <taxon>Mucoromycota</taxon>
        <taxon>Glomeromycotina</taxon>
        <taxon>Glomeromycetes</taxon>
        <taxon>Glomerales</taxon>
        <taxon>Glomeraceae</taxon>
        <taxon>Rhizophagus</taxon>
    </lineage>
</organism>
<protein>
    <submittedName>
        <fullName evidence="5">RabGAP/TBC</fullName>
    </submittedName>
</protein>
<keyword evidence="1" id="KW-0343">GTPase activation</keyword>
<evidence type="ECO:0000313" key="5">
    <source>
        <dbReference type="EMBL" id="PKK59666.1"/>
    </source>
</evidence>
<dbReference type="SMART" id="SM00164">
    <property type="entry name" value="TBC"/>
    <property type="match status" value="1"/>
</dbReference>
<dbReference type="InterPro" id="IPR000195">
    <property type="entry name" value="Rab-GAP-TBC_dom"/>
</dbReference>
<evidence type="ECO:0000256" key="2">
    <source>
        <dbReference type="ARBA" id="ARBA00023054"/>
    </source>
</evidence>
<feature type="non-terminal residue" evidence="5">
    <location>
        <position position="597"/>
    </location>
</feature>
<dbReference type="EMBL" id="LLXL01002938">
    <property type="protein sequence ID" value="PKK59666.1"/>
    <property type="molecule type" value="Genomic_DNA"/>
</dbReference>
<dbReference type="GO" id="GO:0005096">
    <property type="term" value="F:GTPase activator activity"/>
    <property type="evidence" value="ECO:0007669"/>
    <property type="project" value="UniProtKB-KW"/>
</dbReference>
<dbReference type="FunFam" id="1.10.10.750:FF:000003">
    <property type="entry name" value="GTPase activating protein (Evi5)"/>
    <property type="match status" value="1"/>
</dbReference>
<feature type="domain" description="Rab-GAP TBC" evidence="4">
    <location>
        <begin position="241"/>
        <end position="409"/>
    </location>
</feature>
<dbReference type="GO" id="GO:0031267">
    <property type="term" value="F:small GTPase binding"/>
    <property type="evidence" value="ECO:0007669"/>
    <property type="project" value="TreeGrafter"/>
</dbReference>
<dbReference type="VEuPathDB" id="FungiDB:RhiirA1_310886"/>
<dbReference type="SUPFAM" id="SSF47923">
    <property type="entry name" value="Ypt/Rab-GAP domain of gyp1p"/>
    <property type="match status" value="2"/>
</dbReference>
<dbReference type="Gene3D" id="1.10.8.270">
    <property type="entry name" value="putative rabgap domain of human tbc1 domain family member 14 like domains"/>
    <property type="match status" value="1"/>
</dbReference>
<feature type="compositionally biased region" description="Polar residues" evidence="3">
    <location>
        <begin position="1"/>
        <end position="13"/>
    </location>
</feature>